<dbReference type="EC" id="5.4.99.18" evidence="3 4"/>
<feature type="binding site" evidence="3 5">
    <location>
        <position position="38"/>
    </location>
    <ligand>
        <name>substrate</name>
    </ligand>
</feature>
<accession>A0A151B330</accession>
<evidence type="ECO:0000256" key="6">
    <source>
        <dbReference type="SAM" id="Phobius"/>
    </source>
</evidence>
<dbReference type="GO" id="GO:0034023">
    <property type="term" value="F:5-(carboxyamino)imidazole ribonucleotide mutase activity"/>
    <property type="evidence" value="ECO:0007669"/>
    <property type="project" value="UniProtKB-UniRule"/>
</dbReference>
<dbReference type="PANTHER" id="PTHR23046:SF2">
    <property type="entry name" value="PHOSPHORIBOSYLAMINOIMIDAZOLE CARBOXYLASE"/>
    <property type="match status" value="1"/>
</dbReference>
<dbReference type="Pfam" id="PF00731">
    <property type="entry name" value="AIRC"/>
    <property type="match status" value="1"/>
</dbReference>
<gene>
    <name evidence="3 8" type="primary">purE</name>
    <name evidence="8" type="ORF">CLTEP_17400</name>
</gene>
<evidence type="ECO:0000256" key="1">
    <source>
        <dbReference type="ARBA" id="ARBA00022755"/>
    </source>
</evidence>
<dbReference type="SMART" id="SM01001">
    <property type="entry name" value="AIRC"/>
    <property type="match status" value="1"/>
</dbReference>
<dbReference type="EMBL" id="LTBA01000019">
    <property type="protein sequence ID" value="KYH34315.1"/>
    <property type="molecule type" value="Genomic_DNA"/>
</dbReference>
<evidence type="ECO:0000313" key="9">
    <source>
        <dbReference type="Proteomes" id="UP000075531"/>
    </source>
</evidence>
<keyword evidence="1 3" id="KW-0658">Purine biosynthesis</keyword>
<sequence>MLVAFDVILQFPFFIIVKMETIFFGEVICMKVAIIFGSKSDTKIMKNSALVLDEFGISYKAYILSAHRVPEKLLEVIKELESDGVECIIAGAGLAAHLPGVIASHTTIPVIGVPINAAVDGLDALLSIVQMPKSIPVATVGINNSYNAGMLAVQMLSLKYPELKSKLVSFRDRMKKNFIEENEKGVDFNEQ</sequence>
<comment type="pathway">
    <text evidence="3 4">Purine metabolism; IMP biosynthesis via de novo pathway; 5-amino-1-(5-phospho-D-ribosyl)imidazole-4-carboxylate from 5-amino-1-(5-phospho-D-ribosyl)imidazole (N5-CAIR route): step 2/2.</text>
</comment>
<feature type="binding site" evidence="3 5">
    <location>
        <position position="68"/>
    </location>
    <ligand>
        <name>substrate</name>
    </ligand>
</feature>
<comment type="similarity">
    <text evidence="3">Belongs to the AIR carboxylase family. Class I subfamily.</text>
</comment>
<comment type="function">
    <text evidence="3 4">Catalyzes the conversion of N5-carboxyaminoimidazole ribonucleotide (N5-CAIR) to 4-carboxy-5-aminoimidazole ribonucleotide (CAIR).</text>
</comment>
<comment type="caution">
    <text evidence="8">The sequence shown here is derived from an EMBL/GenBank/DDBJ whole genome shotgun (WGS) entry which is preliminary data.</text>
</comment>
<dbReference type="NCBIfam" id="TIGR01162">
    <property type="entry name" value="purE"/>
    <property type="match status" value="1"/>
</dbReference>
<feature type="domain" description="PurE" evidence="7">
    <location>
        <begin position="30"/>
        <end position="178"/>
    </location>
</feature>
<evidence type="ECO:0000256" key="3">
    <source>
        <dbReference type="HAMAP-Rule" id="MF_01929"/>
    </source>
</evidence>
<dbReference type="Proteomes" id="UP000075531">
    <property type="component" value="Unassembled WGS sequence"/>
</dbReference>
<keyword evidence="6" id="KW-0812">Transmembrane</keyword>
<keyword evidence="9" id="KW-1185">Reference proteome</keyword>
<name>A0A151B330_9CLOT</name>
<dbReference type="UniPathway" id="UPA00074">
    <property type="reaction ID" value="UER00943"/>
</dbReference>
<evidence type="ECO:0000256" key="4">
    <source>
        <dbReference type="PIRNR" id="PIRNR001338"/>
    </source>
</evidence>
<proteinExistence type="inferred from homology"/>
<comment type="catalytic activity">
    <reaction evidence="3 4">
        <text>5-carboxyamino-1-(5-phospho-D-ribosyl)imidazole + H(+) = 5-amino-1-(5-phospho-D-ribosyl)imidazole-4-carboxylate</text>
        <dbReference type="Rhea" id="RHEA:13193"/>
        <dbReference type="ChEBI" id="CHEBI:15378"/>
        <dbReference type="ChEBI" id="CHEBI:58730"/>
        <dbReference type="ChEBI" id="CHEBI:77657"/>
        <dbReference type="EC" id="5.4.99.18"/>
    </reaction>
</comment>
<keyword evidence="6" id="KW-1133">Transmembrane helix</keyword>
<dbReference type="InterPro" id="IPR024694">
    <property type="entry name" value="PurE_prokaryotes"/>
</dbReference>
<feature type="binding site" evidence="3 5">
    <location>
        <position position="41"/>
    </location>
    <ligand>
        <name>substrate</name>
    </ligand>
</feature>
<dbReference type="InterPro" id="IPR033747">
    <property type="entry name" value="PurE_ClassI"/>
</dbReference>
<dbReference type="AlphaFoldDB" id="A0A151B330"/>
<evidence type="ECO:0000256" key="5">
    <source>
        <dbReference type="PIRSR" id="PIRSR001338-1"/>
    </source>
</evidence>
<keyword evidence="6" id="KW-0472">Membrane</keyword>
<dbReference type="InterPro" id="IPR000031">
    <property type="entry name" value="PurE_dom"/>
</dbReference>
<keyword evidence="2 3" id="KW-0413">Isomerase</keyword>
<dbReference type="STRING" id="1121338.CLTEP_17400"/>
<dbReference type="PIRSF" id="PIRSF001338">
    <property type="entry name" value="AIR_carboxylase"/>
    <property type="match status" value="1"/>
</dbReference>
<protein>
    <recommendedName>
        <fullName evidence="3 4">N5-carboxyaminoimidazole ribonucleotide mutase</fullName>
        <shortName evidence="3 4">N5-CAIR mutase</shortName>
        <ecNumber evidence="3 4">5.4.99.18</ecNumber>
    </recommendedName>
    <alternativeName>
        <fullName evidence="3">5-(carboxyamino)imidazole ribonucleotide mutase</fullName>
    </alternativeName>
</protein>
<feature type="transmembrane region" description="Helical" evidence="6">
    <location>
        <begin position="12"/>
        <end position="36"/>
    </location>
</feature>
<organism evidence="8 9">
    <name type="scientific">Clostridium tepidiprofundi DSM 19306</name>
    <dbReference type="NCBI Taxonomy" id="1121338"/>
    <lineage>
        <taxon>Bacteria</taxon>
        <taxon>Bacillati</taxon>
        <taxon>Bacillota</taxon>
        <taxon>Clostridia</taxon>
        <taxon>Eubacteriales</taxon>
        <taxon>Clostridiaceae</taxon>
        <taxon>Clostridium</taxon>
    </lineage>
</organism>
<dbReference type="HAMAP" id="MF_01929">
    <property type="entry name" value="PurE_classI"/>
    <property type="match status" value="1"/>
</dbReference>
<dbReference type="PATRIC" id="fig|1121338.3.peg.1781"/>
<dbReference type="SUPFAM" id="SSF52255">
    <property type="entry name" value="N5-CAIR mutase (phosphoribosylaminoimidazole carboxylase, PurE)"/>
    <property type="match status" value="1"/>
</dbReference>
<dbReference type="Gene3D" id="3.40.50.1970">
    <property type="match status" value="1"/>
</dbReference>
<evidence type="ECO:0000259" key="7">
    <source>
        <dbReference type="SMART" id="SM01001"/>
    </source>
</evidence>
<evidence type="ECO:0000313" key="8">
    <source>
        <dbReference type="EMBL" id="KYH34315.1"/>
    </source>
</evidence>
<dbReference type="GO" id="GO:0006189">
    <property type="term" value="P:'de novo' IMP biosynthetic process"/>
    <property type="evidence" value="ECO:0007669"/>
    <property type="project" value="UniProtKB-UniRule"/>
</dbReference>
<reference evidence="8 9" key="1">
    <citation type="submission" date="2016-02" db="EMBL/GenBank/DDBJ databases">
        <title>Genome sequence of Clostridium tepidiprofundi DSM 19306.</title>
        <authorList>
            <person name="Poehlein A."/>
            <person name="Daniel R."/>
        </authorList>
    </citation>
    <scope>NUCLEOTIDE SEQUENCE [LARGE SCALE GENOMIC DNA]</scope>
    <source>
        <strain evidence="8 9">DSM 19306</strain>
    </source>
</reference>
<dbReference type="PANTHER" id="PTHR23046">
    <property type="entry name" value="PHOSPHORIBOSYLAMINOIMIDAZOLE CARBOXYLASE CATALYTIC SUBUNIT"/>
    <property type="match status" value="1"/>
</dbReference>
<evidence type="ECO:0000256" key="2">
    <source>
        <dbReference type="ARBA" id="ARBA00023235"/>
    </source>
</evidence>